<evidence type="ECO:0000313" key="3">
    <source>
        <dbReference type="EMBL" id="QCB95068.1"/>
    </source>
</evidence>
<comment type="similarity">
    <text evidence="1">Belongs to the UPF0749 family.</text>
</comment>
<feature type="region of interest" description="Disordered" evidence="2">
    <location>
        <begin position="255"/>
        <end position="277"/>
    </location>
</feature>
<organism evidence="3 4">
    <name type="scientific">Cellulomonas shaoxiangyii</name>
    <dbReference type="NCBI Taxonomy" id="2566013"/>
    <lineage>
        <taxon>Bacteria</taxon>
        <taxon>Bacillati</taxon>
        <taxon>Actinomycetota</taxon>
        <taxon>Actinomycetes</taxon>
        <taxon>Micrococcales</taxon>
        <taxon>Cellulomonadaceae</taxon>
        <taxon>Cellulomonas</taxon>
    </lineage>
</organism>
<dbReference type="Proteomes" id="UP000296469">
    <property type="component" value="Chromosome"/>
</dbReference>
<evidence type="ECO:0000256" key="2">
    <source>
        <dbReference type="SAM" id="MobiDB-lite"/>
    </source>
</evidence>
<dbReference type="OrthoDB" id="3214641at2"/>
<dbReference type="AlphaFoldDB" id="A0A4P7SMQ1"/>
<reference evidence="3 4" key="1">
    <citation type="submission" date="2019-04" db="EMBL/GenBank/DDBJ databases">
        <title>Isolation and identification of Cellulomonas shaoxiangyii sp. Nov. isolated from feces of the Tibetan antelopes (Pantholops hodgsonii) in the Qinghai-Tibet plateau of China.</title>
        <authorList>
            <person name="Tian Z."/>
        </authorList>
    </citation>
    <scope>NUCLEOTIDE SEQUENCE [LARGE SCALE GENOMIC DNA]</scope>
    <source>
        <strain evidence="3 4">Z28</strain>
    </source>
</reference>
<dbReference type="Gene3D" id="3.30.70.1880">
    <property type="entry name" value="Protein of unknown function DUF881"/>
    <property type="match status" value="1"/>
</dbReference>
<proteinExistence type="inferred from homology"/>
<gene>
    <name evidence="3" type="ORF">E5225_00135</name>
</gene>
<keyword evidence="4" id="KW-1185">Reference proteome</keyword>
<dbReference type="PANTHER" id="PTHR37313">
    <property type="entry name" value="UPF0749 PROTEIN RV1825"/>
    <property type="match status" value="1"/>
</dbReference>
<accession>A0A4P7SMQ1</accession>
<protein>
    <submittedName>
        <fullName evidence="3">DUF881 domain-containing protein</fullName>
    </submittedName>
</protein>
<evidence type="ECO:0000256" key="1">
    <source>
        <dbReference type="ARBA" id="ARBA00009108"/>
    </source>
</evidence>
<name>A0A4P7SMQ1_9CELL</name>
<dbReference type="PANTHER" id="PTHR37313:SF4">
    <property type="entry name" value="CONSERVED MEMBRANE PROTEIN-RELATED"/>
    <property type="match status" value="1"/>
</dbReference>
<dbReference type="KEGG" id="celz:E5225_00135"/>
<evidence type="ECO:0000313" key="4">
    <source>
        <dbReference type="Proteomes" id="UP000296469"/>
    </source>
</evidence>
<dbReference type="InterPro" id="IPR010273">
    <property type="entry name" value="DUF881"/>
</dbReference>
<dbReference type="GO" id="GO:0005886">
    <property type="term" value="C:plasma membrane"/>
    <property type="evidence" value="ECO:0007669"/>
    <property type="project" value="TreeGrafter"/>
</dbReference>
<dbReference type="EMBL" id="CP039291">
    <property type="protein sequence ID" value="QCB95068.1"/>
    <property type="molecule type" value="Genomic_DNA"/>
</dbReference>
<dbReference type="Pfam" id="PF05949">
    <property type="entry name" value="DUF881"/>
    <property type="match status" value="1"/>
</dbReference>
<sequence>MAGETAPAVERTRRARVGRGAVAVGAVLGLSGTLFTVSARTADAGADRHPQDLGELSRQQAANVERMSVEVDALRSDVERLAAEQNAVSGYALPTPSAADLVEGGSVPVVGPGLTVVLDDAPADAQRESLNPDVLVVHQQDLQAVMNALWAGGAEAMGLMDQRVVSTSAFWCVGNVLRLHGRVYSPPYVVRAIGDPQALRAGLDASPAVRGYVRDSVDVGLGWDVAADERIELPAYSGATELSSARVPGGIEVLPGLPTQPDAFPARGAEPTEETAS</sequence>